<dbReference type="PANTHER" id="PTHR12112:SF39">
    <property type="entry name" value="EG:152A3.5 PROTEIN (FBGN0003116_PN PROTEIN)"/>
    <property type="match status" value="1"/>
</dbReference>
<reference evidence="3" key="1">
    <citation type="journal article" date="2016" name="Sci. Rep.">
        <title>Molecular characterization of firefly nuptial gifts: a multi-omics approach sheds light on postcopulatory sexual selection.</title>
        <authorList>
            <person name="Al-Wathiqui N."/>
            <person name="Fallon T.R."/>
            <person name="South A."/>
            <person name="Weng J.K."/>
            <person name="Lewis S.M."/>
        </authorList>
    </citation>
    <scope>NUCLEOTIDE SEQUENCE</scope>
</reference>
<name>A0A1Y1KW22_PHOPY</name>
<dbReference type="SUPFAM" id="SSF64182">
    <property type="entry name" value="DHH phosphoesterases"/>
    <property type="match status" value="1"/>
</dbReference>
<dbReference type="InterPro" id="IPR004097">
    <property type="entry name" value="DHHA2"/>
</dbReference>
<comment type="similarity">
    <text evidence="1">Belongs to the PPase class C family. Prune subfamily.</text>
</comment>
<dbReference type="Pfam" id="PF02833">
    <property type="entry name" value="DHHA2"/>
    <property type="match status" value="1"/>
</dbReference>
<protein>
    <recommendedName>
        <fullName evidence="2">DHHA2 domain-containing protein</fullName>
    </recommendedName>
</protein>
<dbReference type="GO" id="GO:0005737">
    <property type="term" value="C:cytoplasm"/>
    <property type="evidence" value="ECO:0007669"/>
    <property type="project" value="InterPro"/>
</dbReference>
<dbReference type="SMART" id="SM01131">
    <property type="entry name" value="DHHA2"/>
    <property type="match status" value="1"/>
</dbReference>
<accession>A0A1Y1KW22</accession>
<organism evidence="3">
    <name type="scientific">Photinus pyralis</name>
    <name type="common">Common eastern firefly</name>
    <name type="synonym">Lampyris pyralis</name>
    <dbReference type="NCBI Taxonomy" id="7054"/>
    <lineage>
        <taxon>Eukaryota</taxon>
        <taxon>Metazoa</taxon>
        <taxon>Ecdysozoa</taxon>
        <taxon>Arthropoda</taxon>
        <taxon>Hexapoda</taxon>
        <taxon>Insecta</taxon>
        <taxon>Pterygota</taxon>
        <taxon>Neoptera</taxon>
        <taxon>Endopterygota</taxon>
        <taxon>Coleoptera</taxon>
        <taxon>Polyphaga</taxon>
        <taxon>Elateriformia</taxon>
        <taxon>Elateroidea</taxon>
        <taxon>Lampyridae</taxon>
        <taxon>Lampyrinae</taxon>
        <taxon>Photinus</taxon>
    </lineage>
</organism>
<dbReference type="AlphaFoldDB" id="A0A1Y1KW22"/>
<evidence type="ECO:0000256" key="1">
    <source>
        <dbReference type="ARBA" id="ARBA00010331"/>
    </source>
</evidence>
<proteinExistence type="inferred from homology"/>
<evidence type="ECO:0000259" key="2">
    <source>
        <dbReference type="SMART" id="SM01131"/>
    </source>
</evidence>
<dbReference type="EMBL" id="GEZM01074968">
    <property type="protein sequence ID" value="JAV64370.1"/>
    <property type="molecule type" value="Transcribed_RNA"/>
</dbReference>
<feature type="domain" description="DHHA2" evidence="2">
    <location>
        <begin position="229"/>
        <end position="367"/>
    </location>
</feature>
<evidence type="ECO:0000313" key="3">
    <source>
        <dbReference type="EMBL" id="JAV64370.1"/>
    </source>
</evidence>
<dbReference type="Gene3D" id="3.90.1640.10">
    <property type="entry name" value="inorganic pyrophosphatase (n-terminal core)"/>
    <property type="match status" value="1"/>
</dbReference>
<dbReference type="PANTHER" id="PTHR12112">
    <property type="entry name" value="BNIP - RELATED"/>
    <property type="match status" value="1"/>
</dbReference>
<sequence length="368" mass="41627">MDDFVDFVLNVRKVCASTDLTKTPVHLVIGNESCDLDSMVCAFGLAYYHHQIKNKRSNADQCCTVLPVLNIPMKCFVSRTENCYVLKQFGITETDLLFRDSLDFEAIKNGGQLSVSIVDHHVLRDEDKFLEQSVIEVYDHRPRDPTANWNTNIASLVIEEVGSCATLISQKLLTHDILTGPLAELLHDVIIFDTVAFSDKAQKARELDISVSKQLQQQFGISCIPQHRFDQLWNVHNDISSLTPGQLLFKDLKFVDDFPVAGLPMLVREFLQFSDVHEHLLAFCDETQRATVVVMGLKVVGDEVFRDIAIFSKSDKETRELLVNSLKANLDLGVTEDTVSVPDITYLMQNNVKMSRKQIVPIIKSLRR</sequence>
<dbReference type="GO" id="GO:0004309">
    <property type="term" value="F:exopolyphosphatase activity"/>
    <property type="evidence" value="ECO:0007669"/>
    <property type="project" value="TreeGrafter"/>
</dbReference>
<dbReference type="Gene3D" id="3.10.310.20">
    <property type="entry name" value="DHHA2 domain"/>
    <property type="match status" value="1"/>
</dbReference>
<dbReference type="InterPro" id="IPR038222">
    <property type="entry name" value="DHHA2_dom_sf"/>
</dbReference>
<dbReference type="InterPro" id="IPR038763">
    <property type="entry name" value="DHH_sf"/>
</dbReference>